<dbReference type="EMBL" id="SRPW01001667">
    <property type="protein sequence ID" value="KAG5999593.1"/>
    <property type="molecule type" value="Genomic_DNA"/>
</dbReference>
<dbReference type="PROSITE" id="PS51352">
    <property type="entry name" value="THIOREDOXIN_2"/>
    <property type="match status" value="1"/>
</dbReference>
<gene>
    <name evidence="4" type="ORF">E4U43_001979</name>
</gene>
<dbReference type="InterPro" id="IPR013766">
    <property type="entry name" value="Thioredoxin_domain"/>
</dbReference>
<keyword evidence="5" id="KW-1185">Reference proteome</keyword>
<dbReference type="Proteomes" id="UP000748025">
    <property type="component" value="Unassembled WGS sequence"/>
</dbReference>
<dbReference type="OrthoDB" id="10263751at2759"/>
<evidence type="ECO:0000313" key="4">
    <source>
        <dbReference type="EMBL" id="KAG5999593.1"/>
    </source>
</evidence>
<dbReference type="CDD" id="cd02947">
    <property type="entry name" value="TRX_family"/>
    <property type="match status" value="1"/>
</dbReference>
<keyword evidence="2" id="KW-1015">Disulfide bond</keyword>
<dbReference type="Gene3D" id="3.40.30.10">
    <property type="entry name" value="Glutaredoxin"/>
    <property type="match status" value="1"/>
</dbReference>
<name>A0A9P7SVK0_9HYPO</name>
<comment type="caution">
    <text evidence="4">The sequence shown here is derived from an EMBL/GenBank/DDBJ whole genome shotgun (WGS) entry which is preliminary data.</text>
</comment>
<dbReference type="PANTHER" id="PTHR46115">
    <property type="entry name" value="THIOREDOXIN-LIKE PROTEIN 1"/>
    <property type="match status" value="1"/>
</dbReference>
<dbReference type="InterPro" id="IPR036249">
    <property type="entry name" value="Thioredoxin-like_sf"/>
</dbReference>
<dbReference type="SUPFAM" id="SSF52833">
    <property type="entry name" value="Thioredoxin-like"/>
    <property type="match status" value="1"/>
</dbReference>
<organism evidence="4 5">
    <name type="scientific">Claviceps pusilla</name>
    <dbReference type="NCBI Taxonomy" id="123648"/>
    <lineage>
        <taxon>Eukaryota</taxon>
        <taxon>Fungi</taxon>
        <taxon>Dikarya</taxon>
        <taxon>Ascomycota</taxon>
        <taxon>Pezizomycotina</taxon>
        <taxon>Sordariomycetes</taxon>
        <taxon>Hypocreomycetidae</taxon>
        <taxon>Hypocreales</taxon>
        <taxon>Clavicipitaceae</taxon>
        <taxon>Claviceps</taxon>
    </lineage>
</organism>
<evidence type="ECO:0000313" key="5">
    <source>
        <dbReference type="Proteomes" id="UP000748025"/>
    </source>
</evidence>
<dbReference type="AlphaFoldDB" id="A0A9P7SVK0"/>
<evidence type="ECO:0000256" key="2">
    <source>
        <dbReference type="ARBA" id="ARBA00023157"/>
    </source>
</evidence>
<feature type="domain" description="Thioredoxin" evidence="3">
    <location>
        <begin position="46"/>
        <end position="154"/>
    </location>
</feature>
<evidence type="ECO:0000259" key="3">
    <source>
        <dbReference type="PROSITE" id="PS51352"/>
    </source>
</evidence>
<dbReference type="InterPro" id="IPR017937">
    <property type="entry name" value="Thioredoxin_CS"/>
</dbReference>
<reference evidence="4" key="1">
    <citation type="journal article" date="2020" name="bioRxiv">
        <title>Whole genome comparisons of ergot fungi reveals the divergence and evolution of species within the genus Claviceps are the result of varying mechanisms driving genome evolution and host range expansion.</title>
        <authorList>
            <person name="Wyka S.A."/>
            <person name="Mondo S.J."/>
            <person name="Liu M."/>
            <person name="Dettman J."/>
            <person name="Nalam V."/>
            <person name="Broders K.D."/>
        </authorList>
    </citation>
    <scope>NUCLEOTIDE SEQUENCE</scope>
    <source>
        <strain evidence="4">CCC 602</strain>
    </source>
</reference>
<sequence>MLSCRLVASVLPAVRGWGARPVRPVWRGFHGSASRGVVHRVERLTRLQRTSIPSAEAFQKVVADHDAVIVDCFATWCGPCRAIGPILEKHSEDIAFKDKIHFVKFDVDQLPAVTQTLQVRAMPTFFFFKNGKKVDELVGANPNALLERLRRLAA</sequence>
<dbReference type="Pfam" id="PF00085">
    <property type="entry name" value="Thioredoxin"/>
    <property type="match status" value="1"/>
</dbReference>
<comment type="similarity">
    <text evidence="1">Belongs to the thioredoxin family.</text>
</comment>
<accession>A0A9P7SVK0</accession>
<dbReference type="PROSITE" id="PS00194">
    <property type="entry name" value="THIOREDOXIN_1"/>
    <property type="match status" value="1"/>
</dbReference>
<proteinExistence type="inferred from homology"/>
<dbReference type="FunFam" id="3.40.30.10:FF:000245">
    <property type="entry name" value="Thioredoxin"/>
    <property type="match status" value="1"/>
</dbReference>
<protein>
    <recommendedName>
        <fullName evidence="3">Thioredoxin domain-containing protein</fullName>
    </recommendedName>
</protein>
<dbReference type="PRINTS" id="PR00421">
    <property type="entry name" value="THIOREDOXIN"/>
</dbReference>
<evidence type="ECO:0000256" key="1">
    <source>
        <dbReference type="ARBA" id="ARBA00008987"/>
    </source>
</evidence>